<evidence type="ECO:0000256" key="2">
    <source>
        <dbReference type="ARBA" id="ARBA00006643"/>
    </source>
</evidence>
<evidence type="ECO:0000256" key="4">
    <source>
        <dbReference type="ARBA" id="ARBA00022737"/>
    </source>
</evidence>
<dbReference type="SUPFAM" id="SSF51069">
    <property type="entry name" value="Carbonic anhydrase"/>
    <property type="match status" value="2"/>
</dbReference>
<dbReference type="PROSITE" id="PS00162">
    <property type="entry name" value="ALPHA_CA_1"/>
    <property type="match status" value="2"/>
</dbReference>
<evidence type="ECO:0000256" key="3">
    <source>
        <dbReference type="ARBA" id="ARBA00012925"/>
    </source>
</evidence>
<dbReference type="PANTHER" id="PTHR47926">
    <property type="entry name" value="PENTATRICOPEPTIDE REPEAT-CONTAINING PROTEIN"/>
    <property type="match status" value="1"/>
</dbReference>
<dbReference type="EC" id="4.2.1.1" evidence="3"/>
<dbReference type="InterPro" id="IPR002885">
    <property type="entry name" value="PPR_rpt"/>
</dbReference>
<dbReference type="Pfam" id="PF00194">
    <property type="entry name" value="Carb_anhydrase"/>
    <property type="match status" value="2"/>
</dbReference>
<evidence type="ECO:0000256" key="6">
    <source>
        <dbReference type="ARBA" id="ARBA00048348"/>
    </source>
</evidence>
<gene>
    <name evidence="9" type="primary">A06p006010.1_BraROA</name>
    <name evidence="9" type="ORF">IGI04_021557</name>
</gene>
<dbReference type="InterPro" id="IPR036398">
    <property type="entry name" value="CA_dom_sf"/>
</dbReference>
<dbReference type="Pfam" id="PF01535">
    <property type="entry name" value="PPR"/>
    <property type="match status" value="4"/>
</dbReference>
<dbReference type="NCBIfam" id="TIGR00756">
    <property type="entry name" value="PPR"/>
    <property type="match status" value="6"/>
</dbReference>
<dbReference type="PROSITE" id="PS51375">
    <property type="entry name" value="PPR"/>
    <property type="match status" value="5"/>
</dbReference>
<dbReference type="Pfam" id="PF14432">
    <property type="entry name" value="DYW_deaminase"/>
    <property type="match status" value="1"/>
</dbReference>
<feature type="domain" description="Alpha-carbonic anhydrase" evidence="8">
    <location>
        <begin position="81"/>
        <end position="315"/>
    </location>
</feature>
<dbReference type="Pfam" id="PF20431">
    <property type="entry name" value="E_motif"/>
    <property type="match status" value="1"/>
</dbReference>
<keyword evidence="5" id="KW-0456">Lyase</keyword>
<dbReference type="Gene3D" id="3.10.200.10">
    <property type="entry name" value="Alpha carbonic anhydrase"/>
    <property type="match status" value="2"/>
</dbReference>
<evidence type="ECO:0000313" key="10">
    <source>
        <dbReference type="Proteomes" id="UP000823674"/>
    </source>
</evidence>
<dbReference type="InterPro" id="IPR001148">
    <property type="entry name" value="CA_dom"/>
</dbReference>
<dbReference type="InterPro" id="IPR046848">
    <property type="entry name" value="E_motif"/>
</dbReference>
<dbReference type="PANTHER" id="PTHR47926:SF436">
    <property type="entry name" value="PENTATRICOPEPTIDE REPEAT-CONTAINING PROTEIN ELI1, CHLOROPLASTIC-LIKE ISOFORM X2"/>
    <property type="match status" value="1"/>
</dbReference>
<sequence>SQSCRLEGREHGKSRGLVTYPYKIVCLKSLNKLFISLSVFSKIEQKMESSSVQCIFFVFIILNFISLSTAASSHGEVEDEHEFNYKKNDDKGPERWGEIKPEWEMCGKGEIQSPIDLMNERVKIVSHLGRLIRDYEASNATIKNRGHDIMLKFEAGAGSIKINGFQYELQQLHWHSPSEHTVNGRRFALELHMVHEGKNGRMAVVTVLYKIGRADTFIRSLEKELEAITDLDDAEKHVRMIDPKQIKIGSRKYYRYIGSLTTPPCTQNVTWSVVRKIRTVTREQVRLLRVAVHDDSLTNARPVQPINKRVVRLYRPRDEREFNYKKNDDKGPERWGEIKPEWEMCGKGELQSPIDMMNERVKIVSHLGRLIRDYEPSNATIKNRGHDIMLKFEDGAGSIKINGFQYELQQLHWHSPSEHTVNGRRFALELHMVHEGKNGRMAVVTVLYKIGRADTFIRSLEKELEAITDLDDAEKHVRMIDPKQIKIGSRKYYRYIGSLTTPPCTQNVTWSVVRKIRTVTREQVRLLRLPDQCEAGSTNKQAPGSLIQTKISLSYPFHFLPSSCDPPYDILQTHPSLSLLSNCKTHQSLRETHAQMIKTGLHNTNYALSKLLELCVVSPHFDGLPYAVSVFETIQEPNLLIWNTMLRGHASSSDPVSALELYLRMVSIGHLPKPYTFPFLLKSCAKSKTFEEGRQIHAQVLKLGCELDRYVHTSLISMYARNGRLEDARKVFDTSSQRDVVSCTALITGYASRGDVRSARKVFDEITERDVVSWNALITGYVENGSYEEALELFKEMMRTNVRPDEGTLVSVLSACVQSGSIDLGRQVHSWVVDNGFGSNLKIVNGLIGLYSKCGDVETASGLFEGLSCKDVVSWNTLIGGYTHMNLYKEALLLFQEMLRSSESPNDVTMLSVLPACAHLGAIDIGRWIHVYIDKRLKGVTDGSSLRTSLIDMYAKCGDIEAAHQVFNSMLSKSLSSWNAMIFGFAMHGRANAAFDLFSKMRNNGFEPDDITFVGLLSACSHSGLLDLGRHIFRSMTHDYNITPKLEHYGCMIDLLGHSGLFKEAEEMINTMSMEPDGVIWCSLLKACKMHGNLELAESFAQKLMEIEPENSGSYVLLSNIYAAAGRWEDVARIRAVLNGKGMKKVPGCSSIEIDSVVHEFIIGDKLHLQSREIYRMLEEMDVLLEEAGFVPDTSEVLQEMEEEWKEGALRHHSEKLAIAFGLISTKPGTKLTVVKNLRVCRNCHEATKLISKIYKREIVARDRTRFHHFRDGVCSCCDYW</sequence>
<comment type="cofactor">
    <cofactor evidence="1">
        <name>Zn(2+)</name>
        <dbReference type="ChEBI" id="CHEBI:29105"/>
    </cofactor>
</comment>
<organism evidence="9 10">
    <name type="scientific">Brassica rapa subsp. trilocularis</name>
    <dbReference type="NCBI Taxonomy" id="1813537"/>
    <lineage>
        <taxon>Eukaryota</taxon>
        <taxon>Viridiplantae</taxon>
        <taxon>Streptophyta</taxon>
        <taxon>Embryophyta</taxon>
        <taxon>Tracheophyta</taxon>
        <taxon>Spermatophyta</taxon>
        <taxon>Magnoliopsida</taxon>
        <taxon>eudicotyledons</taxon>
        <taxon>Gunneridae</taxon>
        <taxon>Pentapetalae</taxon>
        <taxon>rosids</taxon>
        <taxon>malvids</taxon>
        <taxon>Brassicales</taxon>
        <taxon>Brassicaceae</taxon>
        <taxon>Brassiceae</taxon>
        <taxon>Brassica</taxon>
    </lineage>
</organism>
<feature type="repeat" description="PPR" evidence="7">
    <location>
        <begin position="974"/>
        <end position="1008"/>
    </location>
</feature>
<dbReference type="Proteomes" id="UP000823674">
    <property type="component" value="Chromosome A06"/>
</dbReference>
<dbReference type="SUPFAM" id="SSF48452">
    <property type="entry name" value="TPR-like"/>
    <property type="match status" value="3"/>
</dbReference>
<dbReference type="Pfam" id="PF13812">
    <property type="entry name" value="PPR_3"/>
    <property type="match status" value="1"/>
</dbReference>
<evidence type="ECO:0000313" key="9">
    <source>
        <dbReference type="EMBL" id="KAG5391594.1"/>
    </source>
</evidence>
<dbReference type="InterPro" id="IPR018338">
    <property type="entry name" value="Carbonic_anhydrase_a-class_CS"/>
</dbReference>
<dbReference type="EMBL" id="JADBGQ010000006">
    <property type="protein sequence ID" value="KAG5391594.1"/>
    <property type="molecule type" value="Genomic_DNA"/>
</dbReference>
<dbReference type="SMART" id="SM01057">
    <property type="entry name" value="Carb_anhydrase"/>
    <property type="match status" value="2"/>
</dbReference>
<dbReference type="PROSITE" id="PS51144">
    <property type="entry name" value="ALPHA_CA_2"/>
    <property type="match status" value="2"/>
</dbReference>
<comment type="similarity">
    <text evidence="2">Belongs to the PPR family. PCMP-H subfamily.</text>
</comment>
<dbReference type="CDD" id="cd03124">
    <property type="entry name" value="alpha_CA_prokaryotic_like"/>
    <property type="match status" value="2"/>
</dbReference>
<feature type="non-terminal residue" evidence="9">
    <location>
        <position position="1"/>
    </location>
</feature>
<dbReference type="InterPro" id="IPR046960">
    <property type="entry name" value="PPR_At4g14850-like_plant"/>
</dbReference>
<dbReference type="Pfam" id="PF13041">
    <property type="entry name" value="PPR_2"/>
    <property type="match status" value="3"/>
</dbReference>
<dbReference type="InterPro" id="IPR011990">
    <property type="entry name" value="TPR-like_helical_dom_sf"/>
</dbReference>
<feature type="repeat" description="PPR" evidence="7">
    <location>
        <begin position="708"/>
        <end position="742"/>
    </location>
</feature>
<reference evidence="9 10" key="1">
    <citation type="submission" date="2021-03" db="EMBL/GenBank/DDBJ databases">
        <authorList>
            <person name="King G.J."/>
            <person name="Bancroft I."/>
            <person name="Baten A."/>
            <person name="Bloomfield J."/>
            <person name="Borpatragohain P."/>
            <person name="He Z."/>
            <person name="Irish N."/>
            <person name="Irwin J."/>
            <person name="Liu K."/>
            <person name="Mauleon R.P."/>
            <person name="Moore J."/>
            <person name="Morris R."/>
            <person name="Ostergaard L."/>
            <person name="Wang B."/>
            <person name="Wells R."/>
        </authorList>
    </citation>
    <scope>NUCLEOTIDE SEQUENCE [LARGE SCALE GENOMIC DNA]</scope>
    <source>
        <strain evidence="9">R-o-18</strain>
        <tissue evidence="9">Leaf</tissue>
    </source>
</reference>
<comment type="caution">
    <text evidence="9">The sequence shown here is derived from an EMBL/GenBank/DDBJ whole genome shotgun (WGS) entry which is preliminary data.</text>
</comment>
<dbReference type="InterPro" id="IPR032867">
    <property type="entry name" value="DYW_dom"/>
</dbReference>
<name>A0ABQ7LYE3_BRACM</name>
<keyword evidence="10" id="KW-1185">Reference proteome</keyword>
<dbReference type="Gene3D" id="1.25.40.10">
    <property type="entry name" value="Tetratricopeptide repeat domain"/>
    <property type="match status" value="4"/>
</dbReference>
<evidence type="ECO:0000256" key="7">
    <source>
        <dbReference type="PROSITE-ProRule" id="PRU00708"/>
    </source>
</evidence>
<dbReference type="InterPro" id="IPR041891">
    <property type="entry name" value="Alpha_CA_prokaryot-like"/>
</dbReference>
<comment type="catalytic activity">
    <reaction evidence="6">
        <text>hydrogencarbonate + H(+) = CO2 + H2O</text>
        <dbReference type="Rhea" id="RHEA:10748"/>
        <dbReference type="ChEBI" id="CHEBI:15377"/>
        <dbReference type="ChEBI" id="CHEBI:15378"/>
        <dbReference type="ChEBI" id="CHEBI:16526"/>
        <dbReference type="ChEBI" id="CHEBI:17544"/>
        <dbReference type="EC" id="4.2.1.1"/>
    </reaction>
</comment>
<feature type="domain" description="Alpha-carbonic anhydrase" evidence="8">
    <location>
        <begin position="320"/>
        <end position="555"/>
    </location>
</feature>
<feature type="repeat" description="PPR" evidence="7">
    <location>
        <begin position="770"/>
        <end position="804"/>
    </location>
</feature>
<evidence type="ECO:0000256" key="1">
    <source>
        <dbReference type="ARBA" id="ARBA00001947"/>
    </source>
</evidence>
<accession>A0ABQ7LYE3</accession>
<evidence type="ECO:0000256" key="5">
    <source>
        <dbReference type="ARBA" id="ARBA00023239"/>
    </source>
</evidence>
<evidence type="ECO:0000259" key="8">
    <source>
        <dbReference type="PROSITE" id="PS51144"/>
    </source>
</evidence>
<feature type="repeat" description="PPR" evidence="7">
    <location>
        <begin position="638"/>
        <end position="672"/>
    </location>
</feature>
<proteinExistence type="inferred from homology"/>
<dbReference type="Pfam" id="PF12854">
    <property type="entry name" value="PPR_1"/>
    <property type="match status" value="1"/>
</dbReference>
<feature type="repeat" description="PPR" evidence="7">
    <location>
        <begin position="871"/>
        <end position="905"/>
    </location>
</feature>
<protein>
    <recommendedName>
        <fullName evidence="3">carbonic anhydrase</fullName>
        <ecNumber evidence="3">4.2.1.1</ecNumber>
    </recommendedName>
</protein>
<keyword evidence="4" id="KW-0677">Repeat</keyword>